<protein>
    <submittedName>
        <fullName evidence="6">Flavin mononucleotide phosphatase</fullName>
    </submittedName>
    <submittedName>
        <fullName evidence="5">Putative FMN hydrolase 5-Amino-6-(5'-phosphoribitylamino)uracil phosphatase</fullName>
        <ecNumber evidence="5">3.1.3.-</ecNumber>
    </submittedName>
</protein>
<organism evidence="5 7">
    <name type="scientific">Brenneria goodwinii</name>
    <dbReference type="NCBI Taxonomy" id="1109412"/>
    <lineage>
        <taxon>Bacteria</taxon>
        <taxon>Pseudomonadati</taxon>
        <taxon>Pseudomonadota</taxon>
        <taxon>Gammaproteobacteria</taxon>
        <taxon>Enterobacterales</taxon>
        <taxon>Pectobacteriaceae</taxon>
        <taxon>Brenneria</taxon>
    </lineage>
</organism>
<dbReference type="EMBL" id="MJLX01000007">
    <property type="protein sequence ID" value="RLM28334.1"/>
    <property type="molecule type" value="Genomic_DNA"/>
</dbReference>
<dbReference type="Gene3D" id="3.40.50.1000">
    <property type="entry name" value="HAD superfamily/HAD-like"/>
    <property type="match status" value="1"/>
</dbReference>
<dbReference type="RefSeq" id="WP_048637114.1">
    <property type="nucleotide sequence ID" value="NZ_CGIG01000001.1"/>
</dbReference>
<evidence type="ECO:0000313" key="7">
    <source>
        <dbReference type="Proteomes" id="UP000044377"/>
    </source>
</evidence>
<dbReference type="Proteomes" id="UP000285972">
    <property type="component" value="Unassembled WGS sequence"/>
</dbReference>
<comment type="cofactor">
    <cofactor evidence="1">
        <name>Mg(2+)</name>
        <dbReference type="ChEBI" id="CHEBI:18420"/>
    </cofactor>
</comment>
<dbReference type="AlphaFoldDB" id="A0A0G4JU67"/>
<dbReference type="EC" id="3.1.3.-" evidence="5"/>
<name>A0A0G4JU67_9GAMM</name>
<evidence type="ECO:0000313" key="5">
    <source>
        <dbReference type="EMBL" id="CPR16155.1"/>
    </source>
</evidence>
<dbReference type="GO" id="GO:0046872">
    <property type="term" value="F:metal ion binding"/>
    <property type="evidence" value="ECO:0007669"/>
    <property type="project" value="UniProtKB-KW"/>
</dbReference>
<dbReference type="KEGG" id="bgj:AWC36_20200"/>
<evidence type="ECO:0000256" key="1">
    <source>
        <dbReference type="ARBA" id="ARBA00001946"/>
    </source>
</evidence>
<gene>
    <name evidence="6" type="ORF">BIY26_04290</name>
    <name evidence="5" type="ORF">BN1221_01923</name>
</gene>
<keyword evidence="2" id="KW-0479">Metal-binding</keyword>
<dbReference type="Gene3D" id="1.20.120.1600">
    <property type="match status" value="1"/>
</dbReference>
<dbReference type="InterPro" id="IPR023214">
    <property type="entry name" value="HAD_sf"/>
</dbReference>
<dbReference type="SFLD" id="SFLDG01129">
    <property type="entry name" value="C1.5:_HAD__Beta-PGM__Phosphata"/>
    <property type="match status" value="1"/>
</dbReference>
<dbReference type="PANTHER" id="PTHR46470:SF4">
    <property type="entry name" value="5-AMINO-6-(5-PHOSPHO-D-RIBITYLAMINO)URACIL PHOSPHATASE YIGB"/>
    <property type="match status" value="1"/>
</dbReference>
<dbReference type="EMBL" id="CGIG01000001">
    <property type="protein sequence ID" value="CPR16155.1"/>
    <property type="molecule type" value="Genomic_DNA"/>
</dbReference>
<dbReference type="GO" id="GO:0016787">
    <property type="term" value="F:hydrolase activity"/>
    <property type="evidence" value="ECO:0007669"/>
    <property type="project" value="UniProtKB-KW"/>
</dbReference>
<evidence type="ECO:0000313" key="8">
    <source>
        <dbReference type="Proteomes" id="UP000285972"/>
    </source>
</evidence>
<dbReference type="SUPFAM" id="SSF56784">
    <property type="entry name" value="HAD-like"/>
    <property type="match status" value="1"/>
</dbReference>
<dbReference type="GeneID" id="70909149"/>
<dbReference type="STRING" id="1109412.BN1221_01923"/>
<evidence type="ECO:0000256" key="3">
    <source>
        <dbReference type="ARBA" id="ARBA00022801"/>
    </source>
</evidence>
<dbReference type="NCBIfam" id="TIGR01549">
    <property type="entry name" value="HAD-SF-IA-v1"/>
    <property type="match status" value="1"/>
</dbReference>
<keyword evidence="3 5" id="KW-0378">Hydrolase</keyword>
<dbReference type="InterPro" id="IPR051400">
    <property type="entry name" value="HAD-like_hydrolase"/>
</dbReference>
<keyword evidence="4" id="KW-0460">Magnesium</keyword>
<proteinExistence type="predicted"/>
<reference evidence="7" key="2">
    <citation type="submission" date="2015-01" db="EMBL/GenBank/DDBJ databases">
        <authorList>
            <person name="Paterson Steve"/>
        </authorList>
    </citation>
    <scope>NUCLEOTIDE SEQUENCE [LARGE SCALE GENOMIC DNA]</scope>
    <source>
        <strain evidence="7">OBR1</strain>
    </source>
</reference>
<reference evidence="5" key="1">
    <citation type="submission" date="2015-01" db="EMBL/GenBank/DDBJ databases">
        <authorList>
            <person name="Xiang T."/>
            <person name="Song Y."/>
            <person name="Huang L."/>
            <person name="Wang B."/>
            <person name="Wu P."/>
        </authorList>
    </citation>
    <scope>NUCLEOTIDE SEQUENCE [LARGE SCALE GENOMIC DNA]</scope>
    <source>
        <strain evidence="5">OBR1</strain>
    </source>
</reference>
<evidence type="ECO:0000313" key="6">
    <source>
        <dbReference type="EMBL" id="RLM28334.1"/>
    </source>
</evidence>
<dbReference type="PANTHER" id="PTHR46470">
    <property type="entry name" value="N-ACYLNEURAMINATE-9-PHOSPHATASE"/>
    <property type="match status" value="1"/>
</dbReference>
<dbReference type="OrthoDB" id="367448at2"/>
<keyword evidence="7" id="KW-1185">Reference proteome</keyword>
<dbReference type="GO" id="GO:0009231">
    <property type="term" value="P:riboflavin biosynthetic process"/>
    <property type="evidence" value="ECO:0007669"/>
    <property type="project" value="TreeGrafter"/>
</dbReference>
<dbReference type="InterPro" id="IPR036412">
    <property type="entry name" value="HAD-like_sf"/>
</dbReference>
<dbReference type="Pfam" id="PF00702">
    <property type="entry name" value="Hydrolase"/>
    <property type="match status" value="1"/>
</dbReference>
<dbReference type="InterPro" id="IPR006439">
    <property type="entry name" value="HAD-SF_hydro_IA"/>
</dbReference>
<reference evidence="6 8" key="3">
    <citation type="submission" date="2016-09" db="EMBL/GenBank/DDBJ databases">
        <authorList>
            <person name="Doonan J."/>
            <person name="Pachebat J.A."/>
            <person name="Golyshin P.N."/>
            <person name="Denman S."/>
            <person name="Mcdonald J.E."/>
        </authorList>
    </citation>
    <scope>NUCLEOTIDE SEQUENCE [LARGE SCALE GENOMIC DNA]</scope>
    <source>
        <strain evidence="6 8">FRB141</strain>
    </source>
</reference>
<dbReference type="SFLD" id="SFLDS00003">
    <property type="entry name" value="Haloacid_Dehalogenase"/>
    <property type="match status" value="1"/>
</dbReference>
<evidence type="ECO:0000256" key="4">
    <source>
        <dbReference type="ARBA" id="ARBA00022842"/>
    </source>
</evidence>
<sequence>MHFYRPLGHIGAITFDLDDTLYDNSDVIRRTKRESIRFLQQYHSGLKDFQEEDLQRLRDELRVREPEIYHDVTEWRRRAVEQAMLDIGLNADEAMRGSMAAMENVAYWRSQITISEETHHTLAALAEQVPLAAITNGNADPSQFGLDRYFAFVLRAGPDGRSKPFDDMYHLAAEKFNLPLNQILHVGDDLTTDVAGAIRCGMPACWINLREGDLMHINDARLLPHIEISRLASLTTLL</sequence>
<dbReference type="Proteomes" id="UP000044377">
    <property type="component" value="Unassembled WGS sequence"/>
</dbReference>
<accession>A0A0G4JU67</accession>
<dbReference type="NCBIfam" id="NF008018">
    <property type="entry name" value="PRK10748.1"/>
    <property type="match status" value="1"/>
</dbReference>
<evidence type="ECO:0000256" key="2">
    <source>
        <dbReference type="ARBA" id="ARBA00022723"/>
    </source>
</evidence>